<dbReference type="Gene3D" id="3.30.1360.100">
    <property type="entry name" value="General secretion pathway protein M, EpsM"/>
    <property type="match status" value="1"/>
</dbReference>
<keyword evidence="6 10" id="KW-0812">Transmembrane</keyword>
<dbReference type="Proteomes" id="UP000282211">
    <property type="component" value="Unassembled WGS sequence"/>
</dbReference>
<comment type="caution">
    <text evidence="11">The sequence shown here is derived from an EMBL/GenBank/DDBJ whole genome shotgun (WGS) entry which is preliminary data.</text>
</comment>
<keyword evidence="12" id="KW-1185">Reference proteome</keyword>
<feature type="transmembrane region" description="Helical" evidence="10">
    <location>
        <begin position="22"/>
        <end position="40"/>
    </location>
</feature>
<dbReference type="EMBL" id="RBII01000002">
    <property type="protein sequence ID" value="RKQ69217.1"/>
    <property type="molecule type" value="Genomic_DNA"/>
</dbReference>
<evidence type="ECO:0000313" key="11">
    <source>
        <dbReference type="EMBL" id="RKQ69217.1"/>
    </source>
</evidence>
<evidence type="ECO:0000256" key="10">
    <source>
        <dbReference type="SAM" id="Phobius"/>
    </source>
</evidence>
<dbReference type="OrthoDB" id="6624834at2"/>
<evidence type="ECO:0000256" key="6">
    <source>
        <dbReference type="ARBA" id="ARBA00022692"/>
    </source>
</evidence>
<dbReference type="AlphaFoldDB" id="A0A420WDX5"/>
<dbReference type="SUPFAM" id="SSF103054">
    <property type="entry name" value="General secretion pathway protein M, EpsM"/>
    <property type="match status" value="1"/>
</dbReference>
<dbReference type="InParanoid" id="A0A420WDX5"/>
<dbReference type="InterPro" id="IPR007690">
    <property type="entry name" value="T2SS_GspM"/>
</dbReference>
<evidence type="ECO:0000256" key="7">
    <source>
        <dbReference type="ARBA" id="ARBA00022927"/>
    </source>
</evidence>
<comment type="subcellular location">
    <subcellularLocation>
        <location evidence="1">Cell inner membrane</location>
        <topology evidence="1">Single-pass membrane protein</topology>
    </subcellularLocation>
</comment>
<dbReference type="GO" id="GO:0015628">
    <property type="term" value="P:protein secretion by the type II secretion system"/>
    <property type="evidence" value="ECO:0007669"/>
    <property type="project" value="InterPro"/>
</dbReference>
<name>A0A420WDX5_9PROT</name>
<evidence type="ECO:0000256" key="5">
    <source>
        <dbReference type="ARBA" id="ARBA00022519"/>
    </source>
</evidence>
<evidence type="ECO:0000256" key="2">
    <source>
        <dbReference type="ARBA" id="ARBA00010637"/>
    </source>
</evidence>
<keyword evidence="8 10" id="KW-1133">Transmembrane helix</keyword>
<keyword evidence="3" id="KW-0813">Transport</keyword>
<evidence type="ECO:0000313" key="12">
    <source>
        <dbReference type="Proteomes" id="UP000282211"/>
    </source>
</evidence>
<proteinExistence type="inferred from homology"/>
<keyword evidence="7" id="KW-0653">Protein transport</keyword>
<accession>A0A420WDX5</accession>
<keyword evidence="9 10" id="KW-0472">Membrane</keyword>
<sequence length="160" mass="17450">MFDTVQTSLVNLWRDREPREQVLLAVMGVLLGLFVLWQFILTPISNARSDAQSALITAERDYVAVARALPQLSAPTTLSGPQFTQAVFIDAARKRGLKPSRIQPDGNNNLSVWIDTKDTLALYGLLNDIITQNGAILARASITAGANQSLNAQLTFTLTP</sequence>
<dbReference type="GO" id="GO:0005886">
    <property type="term" value="C:plasma membrane"/>
    <property type="evidence" value="ECO:0007669"/>
    <property type="project" value="UniProtKB-SubCell"/>
</dbReference>
<evidence type="ECO:0000256" key="4">
    <source>
        <dbReference type="ARBA" id="ARBA00022475"/>
    </source>
</evidence>
<evidence type="ECO:0000256" key="3">
    <source>
        <dbReference type="ARBA" id="ARBA00022448"/>
    </source>
</evidence>
<keyword evidence="5" id="KW-0997">Cell inner membrane</keyword>
<dbReference type="RefSeq" id="WP_121101541.1">
    <property type="nucleotide sequence ID" value="NZ_RBII01000002.1"/>
</dbReference>
<evidence type="ECO:0000256" key="9">
    <source>
        <dbReference type="ARBA" id="ARBA00023136"/>
    </source>
</evidence>
<gene>
    <name evidence="11" type="ORF">DES40_2016</name>
</gene>
<evidence type="ECO:0000256" key="8">
    <source>
        <dbReference type="ARBA" id="ARBA00022989"/>
    </source>
</evidence>
<protein>
    <submittedName>
        <fullName evidence="11">Type II secretion system protein M (GspM)</fullName>
    </submittedName>
</protein>
<reference evidence="11 12" key="1">
    <citation type="submission" date="2018-10" db="EMBL/GenBank/DDBJ databases">
        <title>Genomic Encyclopedia of Type Strains, Phase IV (KMG-IV): sequencing the most valuable type-strain genomes for metagenomic binning, comparative biology and taxonomic classification.</title>
        <authorList>
            <person name="Goeker M."/>
        </authorList>
    </citation>
    <scope>NUCLEOTIDE SEQUENCE [LARGE SCALE GENOMIC DNA]</scope>
    <source>
        <strain evidence="11 12">DSM 22008</strain>
    </source>
</reference>
<comment type="similarity">
    <text evidence="2">Belongs to the GSP M family.</text>
</comment>
<keyword evidence="4" id="KW-1003">Cell membrane</keyword>
<dbReference type="Pfam" id="PF04612">
    <property type="entry name" value="T2SSM"/>
    <property type="match status" value="1"/>
</dbReference>
<organism evidence="11 12">
    <name type="scientific">Litorimonas taeanensis</name>
    <dbReference type="NCBI Taxonomy" id="568099"/>
    <lineage>
        <taxon>Bacteria</taxon>
        <taxon>Pseudomonadati</taxon>
        <taxon>Pseudomonadota</taxon>
        <taxon>Alphaproteobacteria</taxon>
        <taxon>Maricaulales</taxon>
        <taxon>Robiginitomaculaceae</taxon>
    </lineage>
</organism>
<evidence type="ECO:0000256" key="1">
    <source>
        <dbReference type="ARBA" id="ARBA00004377"/>
    </source>
</evidence>
<dbReference type="InterPro" id="IPR023229">
    <property type="entry name" value="T2SS_M_periplasmic_sf"/>
</dbReference>
<dbReference type="GO" id="GO:0015627">
    <property type="term" value="C:type II protein secretion system complex"/>
    <property type="evidence" value="ECO:0007669"/>
    <property type="project" value="InterPro"/>
</dbReference>